<protein>
    <recommendedName>
        <fullName evidence="3">C2H2-type domain-containing protein</fullName>
    </recommendedName>
</protein>
<feature type="region of interest" description="Disordered" evidence="2">
    <location>
        <begin position="236"/>
        <end position="258"/>
    </location>
</feature>
<dbReference type="PROSITE" id="PS50157">
    <property type="entry name" value="ZINC_FINGER_C2H2_2"/>
    <property type="match status" value="1"/>
</dbReference>
<dbReference type="SUPFAM" id="SSF57667">
    <property type="entry name" value="beta-beta-alpha zinc fingers"/>
    <property type="match status" value="1"/>
</dbReference>
<feature type="region of interest" description="Disordered" evidence="2">
    <location>
        <begin position="1"/>
        <end position="31"/>
    </location>
</feature>
<feature type="domain" description="C2H2-type" evidence="3">
    <location>
        <begin position="39"/>
        <end position="66"/>
    </location>
</feature>
<dbReference type="PROSITE" id="PS00028">
    <property type="entry name" value="ZINC_FINGER_C2H2_1"/>
    <property type="match status" value="1"/>
</dbReference>
<dbReference type="Gene3D" id="3.30.160.60">
    <property type="entry name" value="Classic Zinc Finger"/>
    <property type="match status" value="1"/>
</dbReference>
<dbReference type="PANTHER" id="PTHR45730:SF129">
    <property type="entry name" value="EPF-TYPE CIS2-HIS2 ZINC FINGER TRANSCRIPTION FACTOR"/>
    <property type="match status" value="1"/>
</dbReference>
<evidence type="ECO:0000259" key="3">
    <source>
        <dbReference type="PROSITE" id="PS50157"/>
    </source>
</evidence>
<dbReference type="OrthoDB" id="1721933at2759"/>
<dbReference type="Proteomes" id="UP000825935">
    <property type="component" value="Chromosome 39"/>
</dbReference>
<evidence type="ECO:0000256" key="1">
    <source>
        <dbReference type="PROSITE-ProRule" id="PRU00042"/>
    </source>
</evidence>
<dbReference type="AlphaFoldDB" id="A0A8T2PZN4"/>
<dbReference type="InterPro" id="IPR036236">
    <property type="entry name" value="Znf_C2H2_sf"/>
</dbReference>
<organism evidence="4 5">
    <name type="scientific">Ceratopteris richardii</name>
    <name type="common">Triangle waterfern</name>
    <dbReference type="NCBI Taxonomy" id="49495"/>
    <lineage>
        <taxon>Eukaryota</taxon>
        <taxon>Viridiplantae</taxon>
        <taxon>Streptophyta</taxon>
        <taxon>Embryophyta</taxon>
        <taxon>Tracheophyta</taxon>
        <taxon>Polypodiopsida</taxon>
        <taxon>Polypodiidae</taxon>
        <taxon>Polypodiales</taxon>
        <taxon>Pteridineae</taxon>
        <taxon>Pteridaceae</taxon>
        <taxon>Parkerioideae</taxon>
        <taxon>Ceratopteris</taxon>
    </lineage>
</organism>
<comment type="caution">
    <text evidence="4">The sequence shown here is derived from an EMBL/GenBank/DDBJ whole genome shotgun (WGS) entry which is preliminary data.</text>
</comment>
<feature type="compositionally biased region" description="Polar residues" evidence="2">
    <location>
        <begin position="236"/>
        <end position="251"/>
    </location>
</feature>
<evidence type="ECO:0000313" key="4">
    <source>
        <dbReference type="EMBL" id="KAH7276878.1"/>
    </source>
</evidence>
<dbReference type="InterPro" id="IPR013087">
    <property type="entry name" value="Znf_C2H2_type"/>
</dbReference>
<feature type="region of interest" description="Disordered" evidence="2">
    <location>
        <begin position="406"/>
        <end position="442"/>
    </location>
</feature>
<name>A0A8T2PZN4_CERRI</name>
<accession>A0A8T2PZN4</accession>
<keyword evidence="1" id="KW-0863">Zinc-finger</keyword>
<sequence>MATGCHHDASSCSTTASDRSDRKRKSNVSSEADVEFKPYECRFCPMKFTKSQALGGHMNRHRQEREREQVMNARHLIMQQEFSSSYMVSDQNATSFSKLGHSHLERSRRDNLLRGLHIGPTPIVGSMGSRGFVQSNPLNNPPLGPPASMPWSLGTSLETSSSSISPVNCERMVRPYQAYQMYSNSSGMNNNTSSFVMQPSYKSVIGQHNLMSTSSTPYDNATQLSMYSSTLDNSSLYQSGNNDLPQLSESRQLTHEESILTGSPCESMGLVPLTNKSTAHQQQNGVKFGHQFSQALAGSNVNSASSGFQLIPFPVTKEDGRPSLSFENTRQFNPSSTPQMDSTLSPWINQGGPSLSIPSIAHKEYDHGELEIADTRVDQASLISPLNGKVKTLKWDLSFTAHEDVETGNKITNLPPLGNSVSSFEDDFSQTTDGFDDEHPNR</sequence>
<dbReference type="GO" id="GO:0008270">
    <property type="term" value="F:zinc ion binding"/>
    <property type="evidence" value="ECO:0007669"/>
    <property type="project" value="UniProtKB-KW"/>
</dbReference>
<dbReference type="InterPro" id="IPR045320">
    <property type="entry name" value="JAGGED/SL1-like"/>
</dbReference>
<feature type="compositionally biased region" description="Polar residues" evidence="2">
    <location>
        <begin position="419"/>
        <end position="433"/>
    </location>
</feature>
<evidence type="ECO:0000256" key="2">
    <source>
        <dbReference type="SAM" id="MobiDB-lite"/>
    </source>
</evidence>
<dbReference type="PANTHER" id="PTHR45730">
    <property type="entry name" value="ZINC FINGER PROTEIN JAGGED"/>
    <property type="match status" value="1"/>
</dbReference>
<proteinExistence type="predicted"/>
<keyword evidence="1" id="KW-0479">Metal-binding</keyword>
<gene>
    <name evidence="4" type="ORF">KP509_39G025200</name>
</gene>
<keyword evidence="5" id="KW-1185">Reference proteome</keyword>
<keyword evidence="1" id="KW-0862">Zinc</keyword>
<dbReference type="GO" id="GO:0003700">
    <property type="term" value="F:DNA-binding transcription factor activity"/>
    <property type="evidence" value="ECO:0007669"/>
    <property type="project" value="InterPro"/>
</dbReference>
<dbReference type="EMBL" id="CM035444">
    <property type="protein sequence ID" value="KAH7276878.1"/>
    <property type="molecule type" value="Genomic_DNA"/>
</dbReference>
<evidence type="ECO:0000313" key="5">
    <source>
        <dbReference type="Proteomes" id="UP000825935"/>
    </source>
</evidence>
<reference evidence="4" key="1">
    <citation type="submission" date="2021-08" db="EMBL/GenBank/DDBJ databases">
        <title>WGS assembly of Ceratopteris richardii.</title>
        <authorList>
            <person name="Marchant D.B."/>
            <person name="Chen G."/>
            <person name="Jenkins J."/>
            <person name="Shu S."/>
            <person name="Leebens-Mack J."/>
            <person name="Grimwood J."/>
            <person name="Schmutz J."/>
            <person name="Soltis P."/>
            <person name="Soltis D."/>
            <person name="Chen Z.-H."/>
        </authorList>
    </citation>
    <scope>NUCLEOTIDE SEQUENCE</scope>
    <source>
        <strain evidence="4">Whitten #5841</strain>
        <tissue evidence="4">Leaf</tissue>
    </source>
</reference>